<gene>
    <name evidence="1" type="ORF">XSR1_50005</name>
</gene>
<evidence type="ECO:0000313" key="2">
    <source>
        <dbReference type="Proteomes" id="UP000019202"/>
    </source>
</evidence>
<dbReference type="EMBL" id="CBXF010000110">
    <property type="protein sequence ID" value="CDL84587.1"/>
    <property type="molecule type" value="Genomic_DNA"/>
</dbReference>
<keyword evidence="2" id="KW-1185">Reference proteome</keyword>
<name>W1J1G8_9GAMM</name>
<organism evidence="1 2">
    <name type="scientific">Xenorhabdus szentirmaii DSM 16338</name>
    <dbReference type="NCBI Taxonomy" id="1427518"/>
    <lineage>
        <taxon>Bacteria</taxon>
        <taxon>Pseudomonadati</taxon>
        <taxon>Pseudomonadota</taxon>
        <taxon>Gammaproteobacteria</taxon>
        <taxon>Enterobacterales</taxon>
        <taxon>Morganellaceae</taxon>
        <taxon>Xenorhabdus</taxon>
    </lineage>
</organism>
<comment type="caution">
    <text evidence="1">The sequence shown here is derived from an EMBL/GenBank/DDBJ whole genome shotgun (WGS) entry which is preliminary data.</text>
</comment>
<dbReference type="Proteomes" id="UP000019202">
    <property type="component" value="Unassembled WGS sequence"/>
</dbReference>
<reference evidence="1" key="1">
    <citation type="submission" date="2013-11" db="EMBL/GenBank/DDBJ databases">
        <title>Draft genome sequence and annotation of the entomopathogenic bacteria, Xenorhabdus cabanillasi strain JM26 and Xenorhabdus szentirmai strain DSM 16338.</title>
        <authorList>
            <person name="Gualtieri M."/>
            <person name="Ogier J.C."/>
            <person name="Pages S."/>
            <person name="Givaudan A."/>
            <person name="Gaudriault S."/>
        </authorList>
    </citation>
    <scope>NUCLEOTIDE SEQUENCE [LARGE SCALE GENOMIC DNA]</scope>
    <source>
        <strain evidence="1">DSM 16338</strain>
    </source>
</reference>
<dbReference type="STRING" id="1427518.XSR1_50005"/>
<proteinExistence type="predicted"/>
<dbReference type="AlphaFoldDB" id="W1J1G8"/>
<accession>W1J1G8</accession>
<sequence length="53" mass="6558">MGTYYSFPYGYYKLLLKKMYAYIKNNRVIDPKLWGDVTMRRTDLFIFLRIHDQ</sequence>
<protein>
    <submittedName>
        <fullName evidence="1">Uncharacterized protein</fullName>
    </submittedName>
</protein>
<evidence type="ECO:0000313" key="1">
    <source>
        <dbReference type="EMBL" id="CDL84587.1"/>
    </source>
</evidence>